<evidence type="ECO:0000313" key="2">
    <source>
        <dbReference type="Proteomes" id="UP000765509"/>
    </source>
</evidence>
<evidence type="ECO:0000313" key="1">
    <source>
        <dbReference type="EMBL" id="MBW0479375.1"/>
    </source>
</evidence>
<proteinExistence type="predicted"/>
<gene>
    <name evidence="1" type="ORF">O181_019090</name>
</gene>
<sequence>MWAGNTGAGLSKEEMGMNIKKKLETMCPCYEWMDQIFGSKPNVQALNELNTTSQGEIIVVSDSDDKSDLEGVTVGDSGLLAYEKHQLQFKRAPKKKGTHYNDR</sequence>
<comment type="caution">
    <text evidence="1">The sequence shown here is derived from an EMBL/GenBank/DDBJ whole genome shotgun (WGS) entry which is preliminary data.</text>
</comment>
<dbReference type="OrthoDB" id="2507728at2759"/>
<dbReference type="Proteomes" id="UP000765509">
    <property type="component" value="Unassembled WGS sequence"/>
</dbReference>
<reference evidence="1" key="1">
    <citation type="submission" date="2021-03" db="EMBL/GenBank/DDBJ databases">
        <title>Draft genome sequence of rust myrtle Austropuccinia psidii MF-1, a brazilian biotype.</title>
        <authorList>
            <person name="Quecine M.C."/>
            <person name="Pachon D.M.R."/>
            <person name="Bonatelli M.L."/>
            <person name="Correr F.H."/>
            <person name="Franceschini L.M."/>
            <person name="Leite T.F."/>
            <person name="Margarido G.R.A."/>
            <person name="Almeida C.A."/>
            <person name="Ferrarezi J.A."/>
            <person name="Labate C.A."/>
        </authorList>
    </citation>
    <scope>NUCLEOTIDE SEQUENCE</scope>
    <source>
        <strain evidence="1">MF-1</strain>
    </source>
</reference>
<organism evidence="1 2">
    <name type="scientific">Austropuccinia psidii MF-1</name>
    <dbReference type="NCBI Taxonomy" id="1389203"/>
    <lineage>
        <taxon>Eukaryota</taxon>
        <taxon>Fungi</taxon>
        <taxon>Dikarya</taxon>
        <taxon>Basidiomycota</taxon>
        <taxon>Pucciniomycotina</taxon>
        <taxon>Pucciniomycetes</taxon>
        <taxon>Pucciniales</taxon>
        <taxon>Sphaerophragmiaceae</taxon>
        <taxon>Austropuccinia</taxon>
    </lineage>
</organism>
<dbReference type="AlphaFoldDB" id="A0A9Q3C9X6"/>
<keyword evidence="2" id="KW-1185">Reference proteome</keyword>
<accession>A0A9Q3C9X6</accession>
<dbReference type="EMBL" id="AVOT02005559">
    <property type="protein sequence ID" value="MBW0479375.1"/>
    <property type="molecule type" value="Genomic_DNA"/>
</dbReference>
<protein>
    <submittedName>
        <fullName evidence="1">Uncharacterized protein</fullName>
    </submittedName>
</protein>
<name>A0A9Q3C9X6_9BASI</name>